<gene>
    <name evidence="1" type="ORF">FLA105534_02156</name>
</gene>
<evidence type="ECO:0000313" key="1">
    <source>
        <dbReference type="EMBL" id="CAA9198516.1"/>
    </source>
</evidence>
<evidence type="ECO:0000313" key="2">
    <source>
        <dbReference type="Proteomes" id="UP000479938"/>
    </source>
</evidence>
<protein>
    <submittedName>
        <fullName evidence="1">Uncharacterized protein</fullName>
    </submittedName>
</protein>
<reference evidence="1 2" key="1">
    <citation type="submission" date="2020-02" db="EMBL/GenBank/DDBJ databases">
        <authorList>
            <person name="Criscuolo A."/>
        </authorList>
    </citation>
    <scope>NUCLEOTIDE SEQUENCE [LARGE SCALE GENOMIC DNA]</scope>
    <source>
        <strain evidence="1">CIP105534</strain>
    </source>
</reference>
<keyword evidence="2" id="KW-1185">Reference proteome</keyword>
<organism evidence="1 2">
    <name type="scientific">Flavobacterium bizetiae</name>
    <dbReference type="NCBI Taxonomy" id="2704140"/>
    <lineage>
        <taxon>Bacteria</taxon>
        <taxon>Pseudomonadati</taxon>
        <taxon>Bacteroidota</taxon>
        <taxon>Flavobacteriia</taxon>
        <taxon>Flavobacteriales</taxon>
        <taxon>Flavobacteriaceae</taxon>
        <taxon>Flavobacterium</taxon>
    </lineage>
</organism>
<dbReference type="AlphaFoldDB" id="A0A6J4GKA6"/>
<dbReference type="RefSeq" id="WP_173970776.1">
    <property type="nucleotide sequence ID" value="NZ_CADCSU010000087.1"/>
</dbReference>
<accession>A0A6J4GKA6</accession>
<dbReference type="Proteomes" id="UP000479938">
    <property type="component" value="Unassembled WGS sequence"/>
</dbReference>
<sequence length="153" mass="17616">MKKLLLVVVLILGFNVNAQIVMRSGENKPDEVISVNMGTTEISRFGETYILQMPDLTTKSDAKWSYMLKKSEMMEIYNEVFRAMNSVEYKKGERFDYKNWRGDIVTIRYDKMLGVKSIQFITIQNESVKHIGGVLTLKNLQKLFSIDSTEKGS</sequence>
<proteinExistence type="predicted"/>
<dbReference type="EMBL" id="CADCSU010000087">
    <property type="protein sequence ID" value="CAA9198516.1"/>
    <property type="molecule type" value="Genomic_DNA"/>
</dbReference>
<name>A0A6J4GKA6_9FLAO</name>